<feature type="region of interest" description="Disordered" evidence="7">
    <location>
        <begin position="1"/>
        <end position="32"/>
    </location>
</feature>
<comment type="subcellular location">
    <subcellularLocation>
        <location evidence="1">Endomembrane system</location>
        <topology evidence="1">Multi-pass membrane protein</topology>
    </subcellularLocation>
</comment>
<dbReference type="SUPFAM" id="SSF103473">
    <property type="entry name" value="MFS general substrate transporter"/>
    <property type="match status" value="1"/>
</dbReference>
<dbReference type="InterPro" id="IPR020846">
    <property type="entry name" value="MFS_dom"/>
</dbReference>
<feature type="transmembrane region" description="Helical" evidence="8">
    <location>
        <begin position="293"/>
        <end position="313"/>
    </location>
</feature>
<comment type="caution">
    <text evidence="10">The sequence shown here is derived from an EMBL/GenBank/DDBJ whole genome shotgun (WGS) entry which is preliminary data.</text>
</comment>
<feature type="transmembrane region" description="Helical" evidence="8">
    <location>
        <begin position="413"/>
        <end position="432"/>
    </location>
</feature>
<dbReference type="GO" id="GO:0022857">
    <property type="term" value="F:transmembrane transporter activity"/>
    <property type="evidence" value="ECO:0007669"/>
    <property type="project" value="InterPro"/>
</dbReference>
<evidence type="ECO:0000313" key="10">
    <source>
        <dbReference type="EMBL" id="KAJ2901267.1"/>
    </source>
</evidence>
<feature type="transmembrane region" description="Helical" evidence="8">
    <location>
        <begin position="325"/>
        <end position="343"/>
    </location>
</feature>
<evidence type="ECO:0000256" key="8">
    <source>
        <dbReference type="SAM" id="Phobius"/>
    </source>
</evidence>
<keyword evidence="6 8" id="KW-0472">Membrane</keyword>
<name>A0AAD5RPK3_9PEZI</name>
<organism evidence="10 11">
    <name type="scientific">Zalerion maritima</name>
    <dbReference type="NCBI Taxonomy" id="339359"/>
    <lineage>
        <taxon>Eukaryota</taxon>
        <taxon>Fungi</taxon>
        <taxon>Dikarya</taxon>
        <taxon>Ascomycota</taxon>
        <taxon>Pezizomycotina</taxon>
        <taxon>Sordariomycetes</taxon>
        <taxon>Lulworthiomycetidae</taxon>
        <taxon>Lulworthiales</taxon>
        <taxon>Lulworthiaceae</taxon>
        <taxon>Zalerion</taxon>
    </lineage>
</organism>
<dbReference type="PANTHER" id="PTHR23514">
    <property type="entry name" value="BYPASS OF STOP CODON PROTEIN 6"/>
    <property type="match status" value="1"/>
</dbReference>
<keyword evidence="4 8" id="KW-0812">Transmembrane</keyword>
<feature type="transmembrane region" description="Helical" evidence="8">
    <location>
        <begin position="178"/>
        <end position="199"/>
    </location>
</feature>
<dbReference type="InterPro" id="IPR011701">
    <property type="entry name" value="MFS"/>
</dbReference>
<evidence type="ECO:0000256" key="1">
    <source>
        <dbReference type="ARBA" id="ARBA00004127"/>
    </source>
</evidence>
<dbReference type="FunFam" id="1.20.1250.20:FF:000308">
    <property type="entry name" value="MFS efflux transporter"/>
    <property type="match status" value="1"/>
</dbReference>
<evidence type="ECO:0000256" key="4">
    <source>
        <dbReference type="ARBA" id="ARBA00022692"/>
    </source>
</evidence>
<gene>
    <name evidence="10" type="ORF">MKZ38_002017</name>
</gene>
<proteinExistence type="inferred from homology"/>
<dbReference type="Proteomes" id="UP001201980">
    <property type="component" value="Unassembled WGS sequence"/>
</dbReference>
<evidence type="ECO:0000313" key="11">
    <source>
        <dbReference type="Proteomes" id="UP001201980"/>
    </source>
</evidence>
<feature type="compositionally biased region" description="Basic and acidic residues" evidence="7">
    <location>
        <begin position="1"/>
        <end position="12"/>
    </location>
</feature>
<dbReference type="AlphaFoldDB" id="A0AAD5RPK3"/>
<protein>
    <recommendedName>
        <fullName evidence="9">Major facilitator superfamily (MFS) profile domain-containing protein</fullName>
    </recommendedName>
</protein>
<feature type="domain" description="Major facilitator superfamily (MFS) profile" evidence="9">
    <location>
        <begin position="54"/>
        <end position="436"/>
    </location>
</feature>
<sequence length="479" mass="51931">MTTTDPETKDVKPPGGRPVAIPSETSAPDEEASSEVILAQNRGRWNSSPINVCRFVAALYSFIVLGMNDACLGPLIPYIETYYDISYTAISTAFLSQCVGYILAATVNSMIHHHWGQRAVAIIAPLCHLVAYIPISFHPPFPAIPVLMILSGLGNGLEDSAWNAWIGDMENSNELLGLLHGAYGAGATIAPLVATTMITKAKVEWYTFFYVMAGTAALELVALSSAFWGADGAAYRERHRSTTGQDRTTTRRVIREPVTWLVAFFLLGYVGCEVSLGGWITTFMLNVRHAEPFDAGMAGTGFWLGLAVGRVVLGFTTGRIGEKNAVTIYLLLAIALELMYWFVPNFIASAVVVGFMGFFLGPLFPEAIVAATKLLPRDFHISAISVAASVGGCGAALIPFAVGAIAQRKGVKVLQPIVLTVLVFILVIWWALPGGFRRGGLERARENNEKVGYQLKAGWTHAREMFASQWRPARAGEQR</sequence>
<keyword evidence="11" id="KW-1185">Reference proteome</keyword>
<dbReference type="Gene3D" id="1.20.1250.20">
    <property type="entry name" value="MFS general substrate transporter like domains"/>
    <property type="match status" value="2"/>
</dbReference>
<feature type="transmembrane region" description="Helical" evidence="8">
    <location>
        <begin position="258"/>
        <end position="281"/>
    </location>
</feature>
<dbReference type="Pfam" id="PF07690">
    <property type="entry name" value="MFS_1"/>
    <property type="match status" value="1"/>
</dbReference>
<evidence type="ECO:0000256" key="3">
    <source>
        <dbReference type="ARBA" id="ARBA00022448"/>
    </source>
</evidence>
<evidence type="ECO:0000256" key="2">
    <source>
        <dbReference type="ARBA" id="ARBA00008335"/>
    </source>
</evidence>
<comment type="similarity">
    <text evidence="2">Belongs to the major facilitator superfamily.</text>
</comment>
<feature type="transmembrane region" description="Helical" evidence="8">
    <location>
        <begin position="383"/>
        <end position="407"/>
    </location>
</feature>
<feature type="transmembrane region" description="Helical" evidence="8">
    <location>
        <begin position="349"/>
        <end position="371"/>
    </location>
</feature>
<dbReference type="EMBL" id="JAKWBI020000159">
    <property type="protein sequence ID" value="KAJ2901267.1"/>
    <property type="molecule type" value="Genomic_DNA"/>
</dbReference>
<feature type="transmembrane region" description="Helical" evidence="8">
    <location>
        <begin position="85"/>
        <end position="107"/>
    </location>
</feature>
<keyword evidence="5 8" id="KW-1133">Transmembrane helix</keyword>
<evidence type="ECO:0000256" key="6">
    <source>
        <dbReference type="ARBA" id="ARBA00023136"/>
    </source>
</evidence>
<keyword evidence="3" id="KW-0813">Transport</keyword>
<reference evidence="10" key="1">
    <citation type="submission" date="2022-07" db="EMBL/GenBank/DDBJ databases">
        <title>Draft genome sequence of Zalerion maritima ATCC 34329, a (micro)plastics degrading marine fungus.</title>
        <authorList>
            <person name="Paco A."/>
            <person name="Goncalves M.F.M."/>
            <person name="Rocha-Santos T.A.P."/>
            <person name="Alves A."/>
        </authorList>
    </citation>
    <scope>NUCLEOTIDE SEQUENCE</scope>
    <source>
        <strain evidence="10">ATCC 34329</strain>
    </source>
</reference>
<dbReference type="InterPro" id="IPR051788">
    <property type="entry name" value="MFS_Transporter"/>
</dbReference>
<evidence type="ECO:0000256" key="5">
    <source>
        <dbReference type="ARBA" id="ARBA00022989"/>
    </source>
</evidence>
<feature type="transmembrane region" description="Helical" evidence="8">
    <location>
        <begin position="205"/>
        <end position="230"/>
    </location>
</feature>
<dbReference type="PROSITE" id="PS50850">
    <property type="entry name" value="MFS"/>
    <property type="match status" value="1"/>
</dbReference>
<dbReference type="PANTHER" id="PTHR23514:SF3">
    <property type="entry name" value="BYPASS OF STOP CODON PROTEIN 6"/>
    <property type="match status" value="1"/>
</dbReference>
<accession>A0AAD5RPK3</accession>
<feature type="transmembrane region" description="Helical" evidence="8">
    <location>
        <begin position="52"/>
        <end position="79"/>
    </location>
</feature>
<evidence type="ECO:0000256" key="7">
    <source>
        <dbReference type="SAM" id="MobiDB-lite"/>
    </source>
</evidence>
<evidence type="ECO:0000259" key="9">
    <source>
        <dbReference type="PROSITE" id="PS50850"/>
    </source>
</evidence>
<dbReference type="GO" id="GO:0012505">
    <property type="term" value="C:endomembrane system"/>
    <property type="evidence" value="ECO:0007669"/>
    <property type="project" value="UniProtKB-SubCell"/>
</dbReference>
<dbReference type="GO" id="GO:0016020">
    <property type="term" value="C:membrane"/>
    <property type="evidence" value="ECO:0007669"/>
    <property type="project" value="TreeGrafter"/>
</dbReference>
<dbReference type="InterPro" id="IPR036259">
    <property type="entry name" value="MFS_trans_sf"/>
</dbReference>
<dbReference type="FunFam" id="1.20.1250.20:FF:000286">
    <property type="entry name" value="MFS efflux transporter"/>
    <property type="match status" value="1"/>
</dbReference>